<evidence type="ECO:0000313" key="1">
    <source>
        <dbReference type="EMBL" id="HGH62031.1"/>
    </source>
</evidence>
<comment type="caution">
    <text evidence="1">The sequence shown here is derived from an EMBL/GenBank/DDBJ whole genome shotgun (WGS) entry which is preliminary data.</text>
</comment>
<reference evidence="1" key="1">
    <citation type="journal article" date="2020" name="mSystems">
        <title>Genome- and Community-Level Interaction Insights into Carbon Utilization and Element Cycling Functions of Hydrothermarchaeota in Hydrothermal Sediment.</title>
        <authorList>
            <person name="Zhou Z."/>
            <person name="Liu Y."/>
            <person name="Xu W."/>
            <person name="Pan J."/>
            <person name="Luo Z.H."/>
            <person name="Li M."/>
        </authorList>
    </citation>
    <scope>NUCLEOTIDE SEQUENCE [LARGE SCALE GENOMIC DNA]</scope>
    <source>
        <strain evidence="1">SpSt-769</strain>
    </source>
</reference>
<gene>
    <name evidence="1" type="ORF">ENV54_12125</name>
</gene>
<name>A0A7C4EV56_9BACT</name>
<dbReference type="EMBL" id="DTGT01000396">
    <property type="protein sequence ID" value="HGH62031.1"/>
    <property type="molecule type" value="Genomic_DNA"/>
</dbReference>
<accession>A0A7C4EV56</accession>
<proteinExistence type="predicted"/>
<organism evidence="1">
    <name type="scientific">Desulfomonile tiedjei</name>
    <dbReference type="NCBI Taxonomy" id="2358"/>
    <lineage>
        <taxon>Bacteria</taxon>
        <taxon>Pseudomonadati</taxon>
        <taxon>Thermodesulfobacteriota</taxon>
        <taxon>Desulfomonilia</taxon>
        <taxon>Desulfomonilales</taxon>
        <taxon>Desulfomonilaceae</taxon>
        <taxon>Desulfomonile</taxon>
    </lineage>
</organism>
<sequence length="174" mass="19292">MNDYGGIIEGMLRYKPGQIPRFVDALAEASDWLIFLGLPSAEAVSNGFQVDAEAESYTNTGVREVLGNFVRIYQSEGVKEAHNKLKHGLMLIRHPDLLSDDQKDLRTIEGDRVFLVLNERCASFPVSSQKALEMAQGYVAHIRRICEIIAFFAELAAACLDAGLYLGELKNGKE</sequence>
<dbReference type="AlphaFoldDB" id="A0A7C4EV56"/>
<protein>
    <submittedName>
        <fullName evidence="1">Uncharacterized protein</fullName>
    </submittedName>
</protein>